<dbReference type="Gene3D" id="3.40.50.150">
    <property type="entry name" value="Vaccinia Virus protein VP39"/>
    <property type="match status" value="1"/>
</dbReference>
<name>A0A0W8G5R5_9ZZZZ</name>
<dbReference type="CDD" id="cd02440">
    <property type="entry name" value="AdoMet_MTases"/>
    <property type="match status" value="1"/>
</dbReference>
<evidence type="ECO:0000256" key="1">
    <source>
        <dbReference type="SAM" id="MobiDB-lite"/>
    </source>
</evidence>
<reference evidence="2" key="1">
    <citation type="journal article" date="2015" name="Proc. Natl. Acad. Sci. U.S.A.">
        <title>Networks of energetic and metabolic interactions define dynamics in microbial communities.</title>
        <authorList>
            <person name="Embree M."/>
            <person name="Liu J.K."/>
            <person name="Al-Bassam M.M."/>
            <person name="Zengler K."/>
        </authorList>
    </citation>
    <scope>NUCLEOTIDE SEQUENCE</scope>
</reference>
<dbReference type="InterPro" id="IPR019410">
    <property type="entry name" value="Methyltransf_16"/>
</dbReference>
<dbReference type="Pfam" id="PF10294">
    <property type="entry name" value="Methyltransf_16"/>
    <property type="match status" value="1"/>
</dbReference>
<comment type="caution">
    <text evidence="2">The sequence shown here is derived from an EMBL/GenBank/DDBJ whole genome shotgun (WGS) entry which is preliminary data.</text>
</comment>
<dbReference type="AlphaFoldDB" id="A0A0W8G5R5"/>
<accession>A0A0W8G5R5</accession>
<dbReference type="InterPro" id="IPR029063">
    <property type="entry name" value="SAM-dependent_MTases_sf"/>
</dbReference>
<dbReference type="PANTHER" id="PTHR14614:SF132">
    <property type="entry name" value="PROTEIN-LYSINE METHYLTRANSFERASE C42C1.13"/>
    <property type="match status" value="1"/>
</dbReference>
<dbReference type="EMBL" id="LNQE01000221">
    <property type="protein sequence ID" value="KUG28409.1"/>
    <property type="molecule type" value="Genomic_DNA"/>
</dbReference>
<feature type="region of interest" description="Disordered" evidence="1">
    <location>
        <begin position="227"/>
        <end position="257"/>
    </location>
</feature>
<proteinExistence type="predicted"/>
<protein>
    <recommendedName>
        <fullName evidence="3">Methyltransferase</fullName>
    </recommendedName>
</protein>
<dbReference type="SUPFAM" id="SSF53335">
    <property type="entry name" value="S-adenosyl-L-methionine-dependent methyltransferases"/>
    <property type="match status" value="1"/>
</dbReference>
<sequence length="257" mass="28627">MPHNDATIPVADHATLNDLLALLGTRYSLRFEPVTVGDTTLELLQIADMEAFIERLTRESGDGPLELPFWARIWPTSILLSYFMNRLEPQTASGAAKTMLEIGAGVGICGLFAAARGFDVTITDIHPDALLFCRVNVLKNGLSANARVCRADFSADRLGRRFDCIIGSEVLYLEDLHRPLVKFLSAHLSLDPGAEIFLARDYHRKAPAFFRRAAPDYDIAERTLGYKETSQPAKSGEPERIERQLTTITRMRAKKHA</sequence>
<dbReference type="PANTHER" id="PTHR14614">
    <property type="entry name" value="HEPATOCELLULAR CARCINOMA-ASSOCIATED ANTIGEN"/>
    <property type="match status" value="1"/>
</dbReference>
<evidence type="ECO:0008006" key="3">
    <source>
        <dbReference type="Google" id="ProtNLM"/>
    </source>
</evidence>
<gene>
    <name evidence="2" type="ORF">ASZ90_001709</name>
</gene>
<organism evidence="2">
    <name type="scientific">hydrocarbon metagenome</name>
    <dbReference type="NCBI Taxonomy" id="938273"/>
    <lineage>
        <taxon>unclassified sequences</taxon>
        <taxon>metagenomes</taxon>
        <taxon>ecological metagenomes</taxon>
    </lineage>
</organism>
<evidence type="ECO:0000313" key="2">
    <source>
        <dbReference type="EMBL" id="KUG28409.1"/>
    </source>
</evidence>